<dbReference type="EMBL" id="AC146948">
    <property type="protein sequence ID" value="AAX95161.1"/>
    <property type="molecule type" value="Genomic_DNA"/>
</dbReference>
<evidence type="ECO:0000313" key="2">
    <source>
        <dbReference type="EMBL" id="AAX95161.1"/>
    </source>
</evidence>
<evidence type="ECO:0000256" key="1">
    <source>
        <dbReference type="SAM" id="MobiDB-lite"/>
    </source>
</evidence>
<reference evidence="2" key="2">
    <citation type="submission" date="2005-04" db="EMBL/GenBank/DDBJ databases">
        <authorList>
            <person name="Buell R."/>
        </authorList>
    </citation>
    <scope>NUCLEOTIDE SEQUENCE</scope>
</reference>
<reference evidence="2" key="3">
    <citation type="submission" date="2006-11" db="EMBL/GenBank/DDBJ databases">
        <title>.</title>
        <authorList>
            <person name="Buell C."/>
            <person name="Yuan Q."/>
            <person name="Ouyang S."/>
            <person name="Liu J."/>
            <person name="Wang A."/>
            <person name="Maiti R."/>
            <person name="Lin H."/>
            <person name="Zhu W."/>
            <person name="Hamilton J."/>
            <person name="Jones K."/>
            <person name="Tallon L."/>
            <person name="Feldblyum T."/>
            <person name="Tsitrin T."/>
            <person name="Bera J."/>
            <person name="Kim M."/>
            <person name="Jin S."/>
            <person name="Fadrosh D."/>
            <person name="Vuong H."/>
            <person name="Overton II L."/>
            <person name="Reardon M."/>
            <person name="Weaver B."/>
            <person name="Johri S."/>
            <person name="Lewis M."/>
            <person name="Utterback T."/>
            <person name="Van Aken S."/>
            <person name="Wortman J."/>
            <person name="Haas B."/>
            <person name="Koo H."/>
            <person name="Zismann V."/>
            <person name="Hsiao J."/>
            <person name="Iobst S."/>
            <person name="de Vazeilles A."/>
            <person name="White O."/>
            <person name="Salzberg S."/>
            <person name="Fraser C."/>
        </authorList>
    </citation>
    <scope>NUCLEOTIDE SEQUENCE</scope>
</reference>
<dbReference type="AlphaFoldDB" id="Q2R801"/>
<evidence type="ECO:0000313" key="3">
    <source>
        <dbReference type="Proteomes" id="UP000000763"/>
    </source>
</evidence>
<feature type="compositionally biased region" description="Low complexity" evidence="1">
    <location>
        <begin position="176"/>
        <end position="186"/>
    </location>
</feature>
<dbReference type="EMBL" id="AC137924">
    <property type="protein sequence ID" value="AAX96749.1"/>
    <property type="molecule type" value="Genomic_DNA"/>
</dbReference>
<protein>
    <submittedName>
        <fullName evidence="2">Transposable element protein, putative</fullName>
    </submittedName>
</protein>
<proteinExistence type="predicted"/>
<dbReference type="Proteomes" id="UP000000763">
    <property type="component" value="Chromosome 11"/>
</dbReference>
<name>Q2R801_ORYSJ</name>
<reference evidence="3" key="4">
    <citation type="journal article" date="2008" name="Nucleic Acids Res.">
        <title>The rice annotation project database (RAP-DB): 2008 update.</title>
        <authorList>
            <consortium name="The rice annotation project (RAP)"/>
        </authorList>
    </citation>
    <scope>GENOME REANNOTATION</scope>
    <source>
        <strain evidence="3">cv. Nipponbare</strain>
    </source>
</reference>
<feature type="region of interest" description="Disordered" evidence="1">
    <location>
        <begin position="158"/>
        <end position="200"/>
    </location>
</feature>
<accession>Q2R801</accession>
<gene>
    <name evidence="2" type="ordered locus">LOC_Os11g14360</name>
</gene>
<sequence>MDNWLIMQSFYNGLTPSSQDHLDAAAGGAFFSKTVRGAIGLIEKMVSNIWAGANNDSRPINVACTLLISLNDITRNIIPSNGARNIHDTIKETEMLAAKLDLLMKMLDNQDKSQPQGTVKALDSHISCKVCGNMGHSGNDCLETREEAMFMGNNNNNGYRPHKGQGWNQPRPFYHGGNNNNGNFNNQPSLRHTVPPDRER</sequence>
<organism evidence="2 3">
    <name type="scientific">Oryza sativa subsp. japonica</name>
    <name type="common">Rice</name>
    <dbReference type="NCBI Taxonomy" id="39947"/>
    <lineage>
        <taxon>Eukaryota</taxon>
        <taxon>Viridiplantae</taxon>
        <taxon>Streptophyta</taxon>
        <taxon>Embryophyta</taxon>
        <taxon>Tracheophyta</taxon>
        <taxon>Spermatophyta</taxon>
        <taxon>Magnoliopsida</taxon>
        <taxon>Liliopsida</taxon>
        <taxon>Poales</taxon>
        <taxon>Poaceae</taxon>
        <taxon>BOP clade</taxon>
        <taxon>Oryzoideae</taxon>
        <taxon>Oryzeae</taxon>
        <taxon>Oryzinae</taxon>
        <taxon>Oryza</taxon>
        <taxon>Oryza sativa</taxon>
    </lineage>
</organism>
<reference evidence="3" key="1">
    <citation type="journal article" date="2005" name="Nature">
        <title>The map-based sequence of the rice genome.</title>
        <authorList>
            <consortium name="International rice genome sequencing project (IRGSP)"/>
            <person name="Matsumoto T."/>
            <person name="Wu J."/>
            <person name="Kanamori H."/>
            <person name="Katayose Y."/>
            <person name="Fujisawa M."/>
            <person name="Namiki N."/>
            <person name="Mizuno H."/>
            <person name="Yamamoto K."/>
            <person name="Antonio B.A."/>
            <person name="Baba T."/>
            <person name="Sakata K."/>
            <person name="Nagamura Y."/>
            <person name="Aoki H."/>
            <person name="Arikawa K."/>
            <person name="Arita K."/>
            <person name="Bito T."/>
            <person name="Chiden Y."/>
            <person name="Fujitsuka N."/>
            <person name="Fukunaka R."/>
            <person name="Hamada M."/>
            <person name="Harada C."/>
            <person name="Hayashi A."/>
            <person name="Hijishita S."/>
            <person name="Honda M."/>
            <person name="Hosokawa S."/>
            <person name="Ichikawa Y."/>
            <person name="Idonuma A."/>
            <person name="Iijima M."/>
            <person name="Ikeda M."/>
            <person name="Ikeno M."/>
            <person name="Ito K."/>
            <person name="Ito S."/>
            <person name="Ito T."/>
            <person name="Ito Y."/>
            <person name="Ito Y."/>
            <person name="Iwabuchi A."/>
            <person name="Kamiya K."/>
            <person name="Karasawa W."/>
            <person name="Kurita K."/>
            <person name="Katagiri S."/>
            <person name="Kikuta A."/>
            <person name="Kobayashi H."/>
            <person name="Kobayashi N."/>
            <person name="Machita K."/>
            <person name="Maehara T."/>
            <person name="Masukawa M."/>
            <person name="Mizubayashi T."/>
            <person name="Mukai Y."/>
            <person name="Nagasaki H."/>
            <person name="Nagata Y."/>
            <person name="Naito S."/>
            <person name="Nakashima M."/>
            <person name="Nakama Y."/>
            <person name="Nakamichi Y."/>
            <person name="Nakamura M."/>
            <person name="Meguro A."/>
            <person name="Negishi M."/>
            <person name="Ohta I."/>
            <person name="Ohta T."/>
            <person name="Okamoto M."/>
            <person name="Ono N."/>
            <person name="Saji S."/>
            <person name="Sakaguchi M."/>
            <person name="Sakai K."/>
            <person name="Shibata M."/>
            <person name="Shimokawa T."/>
            <person name="Song J."/>
            <person name="Takazaki Y."/>
            <person name="Terasawa K."/>
            <person name="Tsugane M."/>
            <person name="Tsuji K."/>
            <person name="Ueda S."/>
            <person name="Waki K."/>
            <person name="Yamagata H."/>
            <person name="Yamamoto M."/>
            <person name="Yamamoto S."/>
            <person name="Yamane H."/>
            <person name="Yoshiki S."/>
            <person name="Yoshihara R."/>
            <person name="Yukawa K."/>
            <person name="Zhong H."/>
            <person name="Yano M."/>
            <person name="Yuan Q."/>
            <person name="Ouyang S."/>
            <person name="Liu J."/>
            <person name="Jones K.M."/>
            <person name="Gansberger K."/>
            <person name="Moffat K."/>
            <person name="Hill J."/>
            <person name="Bera J."/>
            <person name="Fadrosh D."/>
            <person name="Jin S."/>
            <person name="Johri S."/>
            <person name="Kim M."/>
            <person name="Overton L."/>
            <person name="Reardon M."/>
            <person name="Tsitrin T."/>
            <person name="Vuong H."/>
            <person name="Weaver B."/>
            <person name="Ciecko A."/>
            <person name="Tallon L."/>
            <person name="Jackson J."/>
            <person name="Pai G."/>
            <person name="Aken S.V."/>
            <person name="Utterback T."/>
            <person name="Reidmuller S."/>
            <person name="Feldblyum T."/>
            <person name="Hsiao J."/>
            <person name="Zismann V."/>
            <person name="Iobst S."/>
            <person name="de Vazeille A.R."/>
            <person name="Buell C.R."/>
            <person name="Ying K."/>
            <person name="Li Y."/>
            <person name="Lu T."/>
            <person name="Huang Y."/>
            <person name="Zhao Q."/>
            <person name="Feng Q."/>
            <person name="Zhang L."/>
            <person name="Zhu J."/>
            <person name="Weng Q."/>
            <person name="Mu J."/>
            <person name="Lu Y."/>
            <person name="Fan D."/>
            <person name="Liu Y."/>
            <person name="Guan J."/>
            <person name="Zhang Y."/>
            <person name="Yu S."/>
            <person name="Liu X."/>
            <person name="Zhang Y."/>
            <person name="Hong G."/>
            <person name="Han B."/>
            <person name="Choisne N."/>
            <person name="Demange N."/>
            <person name="Orjeda G."/>
            <person name="Samain S."/>
            <person name="Cattolico L."/>
            <person name="Pelletier E."/>
            <person name="Couloux A."/>
            <person name="Segurens B."/>
            <person name="Wincker P."/>
            <person name="D'Hont A."/>
            <person name="Scarpelli C."/>
            <person name="Weissenbach J."/>
            <person name="Salanoubat M."/>
            <person name="Quetier F."/>
            <person name="Yu Y."/>
            <person name="Kim H.R."/>
            <person name="Rambo T."/>
            <person name="Currie J."/>
            <person name="Collura K."/>
            <person name="Luo M."/>
            <person name="Yang T."/>
            <person name="Ammiraju J.S.S."/>
            <person name="Engler F."/>
            <person name="Soderlund C."/>
            <person name="Wing R.A."/>
            <person name="Palmer L.E."/>
            <person name="de la Bastide M."/>
            <person name="Spiegel L."/>
            <person name="Nascimento L."/>
            <person name="Zutavern T."/>
            <person name="O'Shaughnessy A."/>
            <person name="Dike S."/>
            <person name="Dedhia N."/>
            <person name="Preston R."/>
            <person name="Balija V."/>
            <person name="McCombie W.R."/>
            <person name="Chow T."/>
            <person name="Chen H."/>
            <person name="Chung M."/>
            <person name="Chen C."/>
            <person name="Shaw J."/>
            <person name="Wu H."/>
            <person name="Hsiao K."/>
            <person name="Chao Y."/>
            <person name="Chu M."/>
            <person name="Cheng C."/>
            <person name="Hour A."/>
            <person name="Lee P."/>
            <person name="Lin S."/>
            <person name="Lin Y."/>
            <person name="Liou J."/>
            <person name="Liu S."/>
            <person name="Hsing Y."/>
            <person name="Raghuvanshi S."/>
            <person name="Mohanty A."/>
            <person name="Bharti A.K."/>
            <person name="Gaur A."/>
            <person name="Gupta V."/>
            <person name="Kumar D."/>
            <person name="Ravi V."/>
            <person name="Vij S."/>
            <person name="Kapur A."/>
            <person name="Khurana P."/>
            <person name="Khurana P."/>
            <person name="Khurana J.P."/>
            <person name="Tyagi A.K."/>
            <person name="Gaikwad K."/>
            <person name="Singh A."/>
            <person name="Dalal V."/>
            <person name="Srivastava S."/>
            <person name="Dixit A."/>
            <person name="Pal A.K."/>
            <person name="Ghazi I.A."/>
            <person name="Yadav M."/>
            <person name="Pandit A."/>
            <person name="Bhargava A."/>
            <person name="Sureshbabu K."/>
            <person name="Batra K."/>
            <person name="Sharma T.R."/>
            <person name="Mohapatra T."/>
            <person name="Singh N.K."/>
            <person name="Messing J."/>
            <person name="Nelson A.B."/>
            <person name="Fuks G."/>
            <person name="Kavchok S."/>
            <person name="Keizer G."/>
            <person name="Linton E."/>
            <person name="Llaca V."/>
            <person name="Song R."/>
            <person name="Tanyolac B."/>
            <person name="Young S."/>
            <person name="Ho-Il K."/>
            <person name="Hahn J.H."/>
            <person name="Sangsakoo G."/>
            <person name="Vanavichit A."/>
            <person name="de Mattos Luiz.A.T."/>
            <person name="Zimmer P.D."/>
            <person name="Malone G."/>
            <person name="Dellagostin O."/>
            <person name="de Oliveira A.C."/>
            <person name="Bevan M."/>
            <person name="Bancroft I."/>
            <person name="Minx P."/>
            <person name="Cordum H."/>
            <person name="Wilson R."/>
            <person name="Cheng Z."/>
            <person name="Jin W."/>
            <person name="Jiang J."/>
            <person name="Leong S.A."/>
            <person name="Iwama H."/>
            <person name="Gojobori T."/>
            <person name="Itoh T."/>
            <person name="Niimura Y."/>
            <person name="Fujii Y."/>
            <person name="Habara T."/>
            <person name="Sakai H."/>
            <person name="Sato Y."/>
            <person name="Wilson G."/>
            <person name="Kumar K."/>
            <person name="McCouch S."/>
            <person name="Juretic N."/>
            <person name="Hoen D."/>
            <person name="Wright S."/>
            <person name="Bruskiewich R."/>
            <person name="Bureau T."/>
            <person name="Miyao A."/>
            <person name="Hirochika H."/>
            <person name="Nishikawa T."/>
            <person name="Kadowaki K."/>
            <person name="Sugiura M."/>
            <person name="Burr B."/>
            <person name="Sasaki T."/>
        </authorList>
    </citation>
    <scope>NUCLEOTIDE SEQUENCE [LARGE SCALE GENOMIC DNA]</scope>
    <source>
        <strain evidence="3">cv. Nipponbare</strain>
    </source>
</reference>